<dbReference type="InterPro" id="IPR030678">
    <property type="entry name" value="Peptide/Ni-bd"/>
</dbReference>
<dbReference type="RefSeq" id="WP_015635821.1">
    <property type="nucleotide sequence ID" value="NC_021237.1"/>
</dbReference>
<dbReference type="GO" id="GO:0042884">
    <property type="term" value="P:microcin transport"/>
    <property type="evidence" value="ECO:0007669"/>
    <property type="project" value="TreeGrafter"/>
</dbReference>
<dbReference type="InterPro" id="IPR039424">
    <property type="entry name" value="SBP_5"/>
</dbReference>
<organism evidence="6 7">
    <name type="scientific">Pseudomonas protegens (strain DSM 19095 / LMG 27888 / CFBP 6595 / CHA0)</name>
    <dbReference type="NCBI Taxonomy" id="1124983"/>
    <lineage>
        <taxon>Bacteria</taxon>
        <taxon>Pseudomonadati</taxon>
        <taxon>Pseudomonadota</taxon>
        <taxon>Gammaproteobacteria</taxon>
        <taxon>Pseudomonadales</taxon>
        <taxon>Pseudomonadaceae</taxon>
        <taxon>Pseudomonas</taxon>
    </lineage>
</organism>
<evidence type="ECO:0000259" key="5">
    <source>
        <dbReference type="Pfam" id="PF00496"/>
    </source>
</evidence>
<dbReference type="GO" id="GO:1904680">
    <property type="term" value="F:peptide transmembrane transporter activity"/>
    <property type="evidence" value="ECO:0007669"/>
    <property type="project" value="TreeGrafter"/>
</dbReference>
<sequence length="609" mass="69679">MRPLLLLFISLALSFPASATITESHGYAQFGTLKYPAKFTHFDWVNPAAPKGGTLRVMAFGTFDTLNPYTFKGTSPVATPNFLQYGVNELNEPLMVGTGLYAPSGDEPTSSYGLIARSVEYAEDRSWVVFNLRPEARFHDGKPITAYDVAFSYRLLLKEGHPQYRTSLQEVQRVDILGPQRIRFVFKRAGNPLLILRLGELPVLPQHYWKDRDFKATTFTPPLGSGPYRITQVQPGRQLVFERVKDYWGKDLPVNRGFNNFDRVEVEFYRDSDVAFEAFKAGEFDIYIEHQAKNWANGYNFPAVNRGEVIKAQVAHQIPTQTQGLFMNTRRTTFADVRVREALGMMFDFEWTNRTLFSGAYQRALSYYPNSEFSATGVPQGHEWLLLSPYREQLPASLFSQAFSLPRTDGRGIPRDTLRKALGLLGEAGWKLNGQRLQNSAGQPLRFELMLVNPNLERILQPYVENLASIGIDARLRTVDRAQYKQRLDQFDYDMILMTLNQTLSPGLEQWQYFHSSQVSVKGSKNYAGINNPVVDHLLEQLLAAQTRDDQLAAGRALDRVLLWQHYMIPNWYLNYHRLAYRNRFAFVTTPPYTLGLGAWWLKSMENAQ</sequence>
<evidence type="ECO:0000256" key="2">
    <source>
        <dbReference type="ARBA" id="ARBA00022856"/>
    </source>
</evidence>
<dbReference type="GO" id="GO:0015031">
    <property type="term" value="P:protein transport"/>
    <property type="evidence" value="ECO:0007669"/>
    <property type="project" value="UniProtKB-KW"/>
</dbReference>
<dbReference type="GO" id="GO:0015833">
    <property type="term" value="P:peptide transport"/>
    <property type="evidence" value="ECO:0007669"/>
    <property type="project" value="UniProtKB-KW"/>
</dbReference>
<dbReference type="FunFam" id="3.10.105.10:FF:000005">
    <property type="entry name" value="ABC transporter substrate-binding protein"/>
    <property type="match status" value="1"/>
</dbReference>
<evidence type="ECO:0000256" key="3">
    <source>
        <dbReference type="ARBA" id="ARBA00022927"/>
    </source>
</evidence>
<keyword evidence="3" id="KW-0653">Protein transport</keyword>
<dbReference type="CDD" id="cd08497">
    <property type="entry name" value="MbnE-like"/>
    <property type="match status" value="1"/>
</dbReference>
<name>A0A2C9ENA9_PSEPH</name>
<dbReference type="Proteomes" id="UP000013940">
    <property type="component" value="Chromosome"/>
</dbReference>
<keyword evidence="1 4" id="KW-0732">Signal</keyword>
<dbReference type="GO" id="GO:0043190">
    <property type="term" value="C:ATP-binding cassette (ABC) transporter complex"/>
    <property type="evidence" value="ECO:0007669"/>
    <property type="project" value="InterPro"/>
</dbReference>
<dbReference type="Pfam" id="PF00496">
    <property type="entry name" value="SBP_bac_5"/>
    <property type="match status" value="1"/>
</dbReference>
<dbReference type="SUPFAM" id="SSF53850">
    <property type="entry name" value="Periplasmic binding protein-like II"/>
    <property type="match status" value="1"/>
</dbReference>
<evidence type="ECO:0000313" key="6">
    <source>
        <dbReference type="EMBL" id="AGL85101.1"/>
    </source>
</evidence>
<dbReference type="KEGG" id="pprc:PFLCHA0_c33310"/>
<dbReference type="InterPro" id="IPR000914">
    <property type="entry name" value="SBP_5_dom"/>
</dbReference>
<dbReference type="AlphaFoldDB" id="A0A2C9ENA9"/>
<dbReference type="Gene3D" id="3.10.105.10">
    <property type="entry name" value="Dipeptide-binding Protein, Domain 3"/>
    <property type="match status" value="1"/>
</dbReference>
<dbReference type="PIRSF" id="PIRSF002741">
    <property type="entry name" value="MppA"/>
    <property type="match status" value="1"/>
</dbReference>
<evidence type="ECO:0000256" key="4">
    <source>
        <dbReference type="SAM" id="SignalP"/>
    </source>
</evidence>
<accession>A0A2C9ENA9</accession>
<dbReference type="EMBL" id="CP003190">
    <property type="protein sequence ID" value="AGL85101.1"/>
    <property type="molecule type" value="Genomic_DNA"/>
</dbReference>
<dbReference type="GeneID" id="57476318"/>
<evidence type="ECO:0000256" key="1">
    <source>
        <dbReference type="ARBA" id="ARBA00022729"/>
    </source>
</evidence>
<gene>
    <name evidence="6" type="ORF">PFLCHA0_c33310</name>
</gene>
<feature type="domain" description="Solute-binding protein family 5" evidence="5">
    <location>
        <begin position="114"/>
        <end position="516"/>
    </location>
</feature>
<dbReference type="Gene3D" id="3.40.190.10">
    <property type="entry name" value="Periplasmic binding protein-like II"/>
    <property type="match status" value="1"/>
</dbReference>
<evidence type="ECO:0000313" key="7">
    <source>
        <dbReference type="Proteomes" id="UP000013940"/>
    </source>
</evidence>
<proteinExistence type="predicted"/>
<dbReference type="PANTHER" id="PTHR30290">
    <property type="entry name" value="PERIPLASMIC BINDING COMPONENT OF ABC TRANSPORTER"/>
    <property type="match status" value="1"/>
</dbReference>
<feature type="chain" id="PRO_5013039225" evidence="4">
    <location>
        <begin position="20"/>
        <end position="609"/>
    </location>
</feature>
<reference evidence="7" key="1">
    <citation type="journal article" date="2014" name="Genome Announc.">
        <title>Full-genome sequence of the plant growth-promoting bacterium Pseudomonas protegens CHA0.</title>
        <authorList>
            <person name="Jousset A."/>
            <person name="Schuldes J."/>
            <person name="Keel C."/>
            <person name="Maurhofer M."/>
            <person name="Daniel R."/>
            <person name="Scheu S."/>
            <person name="Thuermer A."/>
        </authorList>
    </citation>
    <scope>NUCLEOTIDE SEQUENCE [LARGE SCALE GENOMIC DNA]</scope>
    <source>
        <strain evidence="7">DSM 19095 / LMG 27888 / CFBP 6595 / CHA0</strain>
    </source>
</reference>
<protein>
    <submittedName>
        <fullName evidence="6">Putative binding protein</fullName>
    </submittedName>
</protein>
<dbReference type="GO" id="GO:0030288">
    <property type="term" value="C:outer membrane-bounded periplasmic space"/>
    <property type="evidence" value="ECO:0007669"/>
    <property type="project" value="TreeGrafter"/>
</dbReference>
<keyword evidence="3" id="KW-0813">Transport</keyword>
<dbReference type="PANTHER" id="PTHR30290:SF64">
    <property type="entry name" value="ABC TRANSPORTER PERIPLASMIC BINDING PROTEIN"/>
    <property type="match status" value="1"/>
</dbReference>
<dbReference type="HOGENOM" id="CLU_023171_0_0_6"/>
<dbReference type="eggNOG" id="COG4166">
    <property type="taxonomic scope" value="Bacteria"/>
</dbReference>
<keyword evidence="2" id="KW-0571">Peptide transport</keyword>
<feature type="signal peptide" evidence="4">
    <location>
        <begin position="1"/>
        <end position="19"/>
    </location>
</feature>